<dbReference type="InterPro" id="IPR018117">
    <property type="entry name" value="C5_DNA_meth_AS"/>
</dbReference>
<feature type="compositionally biased region" description="Low complexity" evidence="8">
    <location>
        <begin position="453"/>
        <end position="463"/>
    </location>
</feature>
<dbReference type="GO" id="GO:0009307">
    <property type="term" value="P:DNA restriction-modification system"/>
    <property type="evidence" value="ECO:0007669"/>
    <property type="project" value="UniProtKB-KW"/>
</dbReference>
<feature type="compositionally biased region" description="Gly residues" evidence="8">
    <location>
        <begin position="359"/>
        <end position="373"/>
    </location>
</feature>
<keyword evidence="5" id="KW-0680">Restriction system</keyword>
<evidence type="ECO:0000313" key="10">
    <source>
        <dbReference type="Proteomes" id="UP000000361"/>
    </source>
</evidence>
<comment type="similarity">
    <text evidence="7">Belongs to the class I-like SAM-binding methyltransferase superfamily. C5-methyltransferase family.</text>
</comment>
<dbReference type="Proteomes" id="UP000000361">
    <property type="component" value="Chromosome 2"/>
</dbReference>
<evidence type="ECO:0000256" key="8">
    <source>
        <dbReference type="SAM" id="MobiDB-lite"/>
    </source>
</evidence>
<accession>A1B6W9</accession>
<dbReference type="eggNOG" id="COG0270">
    <property type="taxonomic scope" value="Bacteria"/>
</dbReference>
<dbReference type="RefSeq" id="WP_011749449.1">
    <property type="nucleotide sequence ID" value="NC_008687.1"/>
</dbReference>
<dbReference type="Pfam" id="PF00145">
    <property type="entry name" value="DNA_methylase"/>
    <property type="match status" value="1"/>
</dbReference>
<evidence type="ECO:0000256" key="4">
    <source>
        <dbReference type="ARBA" id="ARBA00022691"/>
    </source>
</evidence>
<evidence type="ECO:0000256" key="6">
    <source>
        <dbReference type="ARBA" id="ARBA00047422"/>
    </source>
</evidence>
<keyword evidence="10" id="KW-1185">Reference proteome</keyword>
<feature type="active site" evidence="7">
    <location>
        <position position="88"/>
    </location>
</feature>
<dbReference type="InterPro" id="IPR029063">
    <property type="entry name" value="SAM-dependent_MTases_sf"/>
</dbReference>
<dbReference type="PANTHER" id="PTHR10629:SF52">
    <property type="entry name" value="DNA (CYTOSINE-5)-METHYLTRANSFERASE 1"/>
    <property type="match status" value="1"/>
</dbReference>
<name>A1B6W9_PARDP</name>
<reference evidence="10" key="1">
    <citation type="submission" date="2006-12" db="EMBL/GenBank/DDBJ databases">
        <title>Complete sequence of chromosome 2 of Paracoccus denitrificans PD1222.</title>
        <authorList>
            <person name="Copeland A."/>
            <person name="Lucas S."/>
            <person name="Lapidus A."/>
            <person name="Barry K."/>
            <person name="Detter J.C."/>
            <person name="Glavina del Rio T."/>
            <person name="Hammon N."/>
            <person name="Israni S."/>
            <person name="Dalin E."/>
            <person name="Tice H."/>
            <person name="Pitluck S."/>
            <person name="Munk A.C."/>
            <person name="Brettin T."/>
            <person name="Bruce D."/>
            <person name="Han C."/>
            <person name="Tapia R."/>
            <person name="Gilna P."/>
            <person name="Schmutz J."/>
            <person name="Larimer F."/>
            <person name="Land M."/>
            <person name="Hauser L."/>
            <person name="Kyrpides N."/>
            <person name="Lykidis A."/>
            <person name="Spiro S."/>
            <person name="Richardson D.J."/>
            <person name="Moir J.W.B."/>
            <person name="Ferguson S.J."/>
            <person name="van Spanning R.J.M."/>
            <person name="Richardson P."/>
        </authorList>
    </citation>
    <scope>NUCLEOTIDE SEQUENCE [LARGE SCALE GENOMIC DNA]</scope>
    <source>
        <strain evidence="10">Pd 1222</strain>
    </source>
</reference>
<dbReference type="PROSITE" id="PS51679">
    <property type="entry name" value="SAM_MT_C5"/>
    <property type="match status" value="1"/>
</dbReference>
<dbReference type="GO" id="GO:0032259">
    <property type="term" value="P:methylation"/>
    <property type="evidence" value="ECO:0007669"/>
    <property type="project" value="UniProtKB-KW"/>
</dbReference>
<dbReference type="EnsemblBacteria" id="ABL71263">
    <property type="protein sequence ID" value="ABL71263"/>
    <property type="gene ID" value="Pden_3182"/>
</dbReference>
<dbReference type="EMBL" id="CP000490">
    <property type="protein sequence ID" value="ABL71263.1"/>
    <property type="molecule type" value="Genomic_DNA"/>
</dbReference>
<comment type="catalytic activity">
    <reaction evidence="6">
        <text>a 2'-deoxycytidine in DNA + S-adenosyl-L-methionine = a 5-methyl-2'-deoxycytidine in DNA + S-adenosyl-L-homocysteine + H(+)</text>
        <dbReference type="Rhea" id="RHEA:13681"/>
        <dbReference type="Rhea" id="RHEA-COMP:11369"/>
        <dbReference type="Rhea" id="RHEA-COMP:11370"/>
        <dbReference type="ChEBI" id="CHEBI:15378"/>
        <dbReference type="ChEBI" id="CHEBI:57856"/>
        <dbReference type="ChEBI" id="CHEBI:59789"/>
        <dbReference type="ChEBI" id="CHEBI:85452"/>
        <dbReference type="ChEBI" id="CHEBI:85454"/>
        <dbReference type="EC" id="2.1.1.37"/>
    </reaction>
</comment>
<dbReference type="EC" id="2.1.1.37" evidence="1"/>
<keyword evidence="2 7" id="KW-0489">Methyltransferase</keyword>
<feature type="region of interest" description="Disordered" evidence="8">
    <location>
        <begin position="203"/>
        <end position="377"/>
    </location>
</feature>
<proteinExistence type="inferred from homology"/>
<evidence type="ECO:0000256" key="1">
    <source>
        <dbReference type="ARBA" id="ARBA00011975"/>
    </source>
</evidence>
<protein>
    <recommendedName>
        <fullName evidence="1">DNA (cytosine-5-)-methyltransferase</fullName>
        <ecNumber evidence="1">2.1.1.37</ecNumber>
    </recommendedName>
</protein>
<keyword evidence="3 7" id="KW-0808">Transferase</keyword>
<dbReference type="Gene3D" id="3.40.50.150">
    <property type="entry name" value="Vaccinia Virus protein VP39"/>
    <property type="match status" value="1"/>
</dbReference>
<evidence type="ECO:0000256" key="5">
    <source>
        <dbReference type="ARBA" id="ARBA00022747"/>
    </source>
</evidence>
<dbReference type="STRING" id="318586.Pden_3182"/>
<dbReference type="KEGG" id="pde:Pden_3182"/>
<keyword evidence="4 7" id="KW-0949">S-adenosyl-L-methionine</keyword>
<dbReference type="REBASE" id="14123">
    <property type="entry name" value="M.Pde1222ORF3182P"/>
</dbReference>
<feature type="region of interest" description="Disordered" evidence="8">
    <location>
        <begin position="453"/>
        <end position="495"/>
    </location>
</feature>
<dbReference type="InterPro" id="IPR001525">
    <property type="entry name" value="C5_MeTfrase"/>
</dbReference>
<dbReference type="SUPFAM" id="SSF53335">
    <property type="entry name" value="S-adenosyl-L-methionine-dependent methyltransferases"/>
    <property type="match status" value="1"/>
</dbReference>
<dbReference type="PANTHER" id="PTHR10629">
    <property type="entry name" value="CYTOSINE-SPECIFIC METHYLTRANSFERASE"/>
    <property type="match status" value="1"/>
</dbReference>
<dbReference type="AlphaFoldDB" id="A1B6W9"/>
<sequence length="495" mass="51263">MSARRTHLSLPLRVLDLFSGAAGGWSLGLHRAGFVTVAACEIVAWRRILYSENFPHVRLHEDVRTLTAARLVSDLGGLPEIIVGSPPCQDISSANTKGKGIEGERSGLYLEAVRLVGECRPRWFAFENSSVLRTRGADRLLDELEALGYACWPCVVGAADIGANHVRKRSWLIGCDPEQLADTRVAIPAGWIAAGGRIGGAEGDEGLGSFRSVPQPTLADADGLGRDEGRRRRRRGIDISAADDPGDAAEVRRASRWPGRSAEPVAGPQQPPCGHDGHADGECGTAGQRVAQAQGPDDLGSGPFRPQPDDRRSAAFRQAGAGNPADADEAGQPDGRLEPGLRPSEVADHGCGDGRGDDGSGAGQMGRGAGAGGDLAEPWPDWNGGIAHHIRVDDGISAWLARTHLALGSRKGTSAASLIVEAFGDAVVPQIPEAIGRAILRSEAALNAVLGGAPANDAANDDGQSIDAGRGNAAPNDNAVDEAASGSPTDHGGAP</sequence>
<evidence type="ECO:0000256" key="3">
    <source>
        <dbReference type="ARBA" id="ARBA00022679"/>
    </source>
</evidence>
<dbReference type="GeneID" id="93452855"/>
<dbReference type="HOGENOM" id="CLU_617710_0_0_5"/>
<evidence type="ECO:0000313" key="9">
    <source>
        <dbReference type="EMBL" id="ABL71263.1"/>
    </source>
</evidence>
<dbReference type="GO" id="GO:0003886">
    <property type="term" value="F:DNA (cytosine-5-)-methyltransferase activity"/>
    <property type="evidence" value="ECO:0007669"/>
    <property type="project" value="UniProtKB-EC"/>
</dbReference>
<dbReference type="PROSITE" id="PS00094">
    <property type="entry name" value="C5_MTASE_1"/>
    <property type="match status" value="1"/>
</dbReference>
<organism evidence="9 10">
    <name type="scientific">Paracoccus denitrificans (strain Pd 1222)</name>
    <dbReference type="NCBI Taxonomy" id="318586"/>
    <lineage>
        <taxon>Bacteria</taxon>
        <taxon>Pseudomonadati</taxon>
        <taxon>Pseudomonadota</taxon>
        <taxon>Alphaproteobacteria</taxon>
        <taxon>Rhodobacterales</taxon>
        <taxon>Paracoccaceae</taxon>
        <taxon>Paracoccus</taxon>
    </lineage>
</organism>
<feature type="compositionally biased region" description="Basic and acidic residues" evidence="8">
    <location>
        <begin position="335"/>
        <end position="358"/>
    </location>
</feature>
<evidence type="ECO:0000256" key="7">
    <source>
        <dbReference type="PROSITE-ProRule" id="PRU01016"/>
    </source>
</evidence>
<evidence type="ECO:0000256" key="2">
    <source>
        <dbReference type="ARBA" id="ARBA00022603"/>
    </source>
</evidence>
<dbReference type="OrthoDB" id="9813719at2"/>
<gene>
    <name evidence="9" type="ordered locus">Pden_3182</name>
</gene>
<dbReference type="InterPro" id="IPR050390">
    <property type="entry name" value="C5-Methyltransferase"/>
</dbReference>